<keyword evidence="3" id="KW-1185">Reference proteome</keyword>
<evidence type="ECO:0000313" key="3">
    <source>
        <dbReference type="Proteomes" id="UP000314294"/>
    </source>
</evidence>
<organism evidence="2 3">
    <name type="scientific">Liparis tanakae</name>
    <name type="common">Tanaka's snailfish</name>
    <dbReference type="NCBI Taxonomy" id="230148"/>
    <lineage>
        <taxon>Eukaryota</taxon>
        <taxon>Metazoa</taxon>
        <taxon>Chordata</taxon>
        <taxon>Craniata</taxon>
        <taxon>Vertebrata</taxon>
        <taxon>Euteleostomi</taxon>
        <taxon>Actinopterygii</taxon>
        <taxon>Neopterygii</taxon>
        <taxon>Teleostei</taxon>
        <taxon>Neoteleostei</taxon>
        <taxon>Acanthomorphata</taxon>
        <taxon>Eupercaria</taxon>
        <taxon>Perciformes</taxon>
        <taxon>Cottioidei</taxon>
        <taxon>Cottales</taxon>
        <taxon>Liparidae</taxon>
        <taxon>Liparis</taxon>
    </lineage>
</organism>
<accession>A0A4Z2HY49</accession>
<comment type="caution">
    <text evidence="2">The sequence shown here is derived from an EMBL/GenBank/DDBJ whole genome shotgun (WGS) entry which is preliminary data.</text>
</comment>
<evidence type="ECO:0000256" key="1">
    <source>
        <dbReference type="SAM" id="MobiDB-lite"/>
    </source>
</evidence>
<sequence length="77" mass="8775">MSMCPSLPRPSGRHSRHSASYQDSGYHSDMPWVKERVNQQVLKMKMKGGWLQPRGHLSRALSLAQRRCGDARCRSPP</sequence>
<proteinExistence type="predicted"/>
<reference evidence="2 3" key="1">
    <citation type="submission" date="2019-03" db="EMBL/GenBank/DDBJ databases">
        <title>First draft genome of Liparis tanakae, snailfish: a comprehensive survey of snailfish specific genes.</title>
        <authorList>
            <person name="Kim W."/>
            <person name="Song I."/>
            <person name="Jeong J.-H."/>
            <person name="Kim D."/>
            <person name="Kim S."/>
            <person name="Ryu S."/>
            <person name="Song J.Y."/>
            <person name="Lee S.K."/>
        </authorList>
    </citation>
    <scope>NUCLEOTIDE SEQUENCE [LARGE SCALE GENOMIC DNA]</scope>
    <source>
        <tissue evidence="2">Muscle</tissue>
    </source>
</reference>
<name>A0A4Z2HY49_9TELE</name>
<dbReference type="EMBL" id="SRLO01000163">
    <property type="protein sequence ID" value="TNN70460.1"/>
    <property type="molecule type" value="Genomic_DNA"/>
</dbReference>
<gene>
    <name evidence="2" type="ORF">EYF80_019337</name>
</gene>
<evidence type="ECO:0000313" key="2">
    <source>
        <dbReference type="EMBL" id="TNN70460.1"/>
    </source>
</evidence>
<feature type="region of interest" description="Disordered" evidence="1">
    <location>
        <begin position="1"/>
        <end position="28"/>
    </location>
</feature>
<dbReference type="AlphaFoldDB" id="A0A4Z2HY49"/>
<dbReference type="Proteomes" id="UP000314294">
    <property type="component" value="Unassembled WGS sequence"/>
</dbReference>
<protein>
    <submittedName>
        <fullName evidence="2">Uncharacterized protein</fullName>
    </submittedName>
</protein>